<dbReference type="AlphaFoldDB" id="A0A914S972"/>
<reference evidence="2" key="1">
    <citation type="submission" date="2022-11" db="UniProtKB">
        <authorList>
            <consortium name="WormBaseParasite"/>
        </authorList>
    </citation>
    <scope>IDENTIFICATION</scope>
</reference>
<name>A0A914S972_PAREQ</name>
<evidence type="ECO:0000313" key="2">
    <source>
        <dbReference type="WBParaSite" id="PEQ_0001071601-mRNA-1"/>
    </source>
</evidence>
<evidence type="ECO:0000313" key="1">
    <source>
        <dbReference type="Proteomes" id="UP000887564"/>
    </source>
</evidence>
<accession>A0A914S972</accession>
<proteinExistence type="predicted"/>
<organism evidence="1 2">
    <name type="scientific">Parascaris equorum</name>
    <name type="common">Equine roundworm</name>
    <dbReference type="NCBI Taxonomy" id="6256"/>
    <lineage>
        <taxon>Eukaryota</taxon>
        <taxon>Metazoa</taxon>
        <taxon>Ecdysozoa</taxon>
        <taxon>Nematoda</taxon>
        <taxon>Chromadorea</taxon>
        <taxon>Rhabditida</taxon>
        <taxon>Spirurina</taxon>
        <taxon>Ascaridomorpha</taxon>
        <taxon>Ascaridoidea</taxon>
        <taxon>Ascarididae</taxon>
        <taxon>Parascaris</taxon>
    </lineage>
</organism>
<protein>
    <submittedName>
        <fullName evidence="2">Uncharacterized protein</fullName>
    </submittedName>
</protein>
<dbReference type="Proteomes" id="UP000887564">
    <property type="component" value="Unplaced"/>
</dbReference>
<dbReference type="WBParaSite" id="PEQ_0001071601-mRNA-1">
    <property type="protein sequence ID" value="PEQ_0001071601-mRNA-1"/>
    <property type="gene ID" value="PEQ_0001071601"/>
</dbReference>
<sequence length="34" mass="3981">MLGRISRCAHQHCQWQLNSPSELFPADSHSHIFF</sequence>
<keyword evidence="1" id="KW-1185">Reference proteome</keyword>